<dbReference type="GO" id="GO:0015833">
    <property type="term" value="P:peptide transport"/>
    <property type="evidence" value="ECO:0007669"/>
    <property type="project" value="InterPro"/>
</dbReference>
<dbReference type="Pfam" id="PF00005">
    <property type="entry name" value="ABC_tran"/>
    <property type="match status" value="1"/>
</dbReference>
<dbReference type="AlphaFoldDB" id="A0A917NPR9"/>
<dbReference type="InterPro" id="IPR013563">
    <property type="entry name" value="Oligopep_ABC_C"/>
</dbReference>
<evidence type="ECO:0000256" key="8">
    <source>
        <dbReference type="ARBA" id="ARBA00022967"/>
    </source>
</evidence>
<dbReference type="EMBL" id="BMOY01000057">
    <property type="protein sequence ID" value="GGJ13634.1"/>
    <property type="molecule type" value="Genomic_DNA"/>
</dbReference>
<dbReference type="NCBIfam" id="TIGR01727">
    <property type="entry name" value="oligo_HPY"/>
    <property type="match status" value="1"/>
</dbReference>
<reference evidence="11" key="1">
    <citation type="journal article" date="2014" name="Int. J. Syst. Evol. Microbiol.">
        <title>Complete genome sequence of Corynebacterium casei LMG S-19264T (=DSM 44701T), isolated from a smear-ripened cheese.</title>
        <authorList>
            <consortium name="US DOE Joint Genome Institute (JGI-PGF)"/>
            <person name="Walter F."/>
            <person name="Albersmeier A."/>
            <person name="Kalinowski J."/>
            <person name="Ruckert C."/>
        </authorList>
    </citation>
    <scope>NUCLEOTIDE SEQUENCE</scope>
    <source>
        <strain evidence="11">JCM 18487</strain>
    </source>
</reference>
<sequence>MGLGMGLAPDTLLDVRGLEVVFAQPDGPVYAVNGASFHVRRGEWLGILGESGSGKSVSLLSILGLLGDNGRVTAGEAWFDGEDLLRLPERHLRTIRGRRIGVVFQSVSAGLNPFLRVGAQVMEPMLQHHFCGKAEARQRALALLAEMGIPDPETRFHSFPFELSGGMRQRVMTAVALACDPDLLIADEPTTALDTTVQVQVLRVLRDACARRRMATIMVTHDIGVAANVCDRVLVMYAGMVMEVCPIDEFIERPAHPYTLALRASHLDVRHRRKPLVSIPGTAPVLREPPRGCPFAERCAFAADVCRRERPPLMPLAEPAAAAGTGAPSDRHWVACHRAKEVVALGDHAVVDRR</sequence>
<comment type="subcellular location">
    <subcellularLocation>
        <location evidence="1">Cell membrane</location>
        <topology evidence="1">Peripheral membrane protein</topology>
    </subcellularLocation>
</comment>
<dbReference type="Gene3D" id="3.40.50.300">
    <property type="entry name" value="P-loop containing nucleotide triphosphate hydrolases"/>
    <property type="match status" value="1"/>
</dbReference>
<dbReference type="SMART" id="SM00382">
    <property type="entry name" value="AAA"/>
    <property type="match status" value="1"/>
</dbReference>
<keyword evidence="12" id="KW-1185">Reference proteome</keyword>
<evidence type="ECO:0000256" key="2">
    <source>
        <dbReference type="ARBA" id="ARBA00005417"/>
    </source>
</evidence>
<keyword evidence="8" id="KW-1278">Translocase</keyword>
<proteinExistence type="inferred from homology"/>
<dbReference type="RefSeq" id="WP_229776888.1">
    <property type="nucleotide sequence ID" value="NZ_BMOY01000057.1"/>
</dbReference>
<dbReference type="GO" id="GO:0005524">
    <property type="term" value="F:ATP binding"/>
    <property type="evidence" value="ECO:0007669"/>
    <property type="project" value="UniProtKB-KW"/>
</dbReference>
<evidence type="ECO:0000259" key="10">
    <source>
        <dbReference type="PROSITE" id="PS50893"/>
    </source>
</evidence>
<accession>A0A917NPR9</accession>
<evidence type="ECO:0000313" key="12">
    <source>
        <dbReference type="Proteomes" id="UP000637695"/>
    </source>
</evidence>
<dbReference type="Pfam" id="PF08352">
    <property type="entry name" value="oligo_HPY"/>
    <property type="match status" value="1"/>
</dbReference>
<dbReference type="FunFam" id="3.40.50.300:FF:000016">
    <property type="entry name" value="Oligopeptide ABC transporter ATP-binding component"/>
    <property type="match status" value="1"/>
</dbReference>
<organism evidence="11 12">
    <name type="scientific">Alicyclobacillus cellulosilyticus</name>
    <dbReference type="NCBI Taxonomy" id="1003997"/>
    <lineage>
        <taxon>Bacteria</taxon>
        <taxon>Bacillati</taxon>
        <taxon>Bacillota</taxon>
        <taxon>Bacilli</taxon>
        <taxon>Bacillales</taxon>
        <taxon>Alicyclobacillaceae</taxon>
        <taxon>Alicyclobacillus</taxon>
    </lineage>
</organism>
<name>A0A917NPR9_9BACL</name>
<comment type="caution">
    <text evidence="11">The sequence shown here is derived from an EMBL/GenBank/DDBJ whole genome shotgun (WGS) entry which is preliminary data.</text>
</comment>
<dbReference type="GO" id="GO:0016887">
    <property type="term" value="F:ATP hydrolysis activity"/>
    <property type="evidence" value="ECO:0007669"/>
    <property type="project" value="InterPro"/>
</dbReference>
<dbReference type="PANTHER" id="PTHR43297">
    <property type="entry name" value="OLIGOPEPTIDE TRANSPORT ATP-BINDING PROTEIN APPD"/>
    <property type="match status" value="1"/>
</dbReference>
<dbReference type="PROSITE" id="PS50893">
    <property type="entry name" value="ABC_TRANSPORTER_2"/>
    <property type="match status" value="1"/>
</dbReference>
<evidence type="ECO:0000313" key="11">
    <source>
        <dbReference type="EMBL" id="GGJ13634.1"/>
    </source>
</evidence>
<reference evidence="11" key="2">
    <citation type="submission" date="2020-09" db="EMBL/GenBank/DDBJ databases">
        <authorList>
            <person name="Sun Q."/>
            <person name="Ohkuma M."/>
        </authorList>
    </citation>
    <scope>NUCLEOTIDE SEQUENCE</scope>
    <source>
        <strain evidence="11">JCM 18487</strain>
    </source>
</reference>
<keyword evidence="4" id="KW-1003">Cell membrane</keyword>
<dbReference type="InterPro" id="IPR027417">
    <property type="entry name" value="P-loop_NTPase"/>
</dbReference>
<dbReference type="InterPro" id="IPR003593">
    <property type="entry name" value="AAA+_ATPase"/>
</dbReference>
<evidence type="ECO:0000256" key="4">
    <source>
        <dbReference type="ARBA" id="ARBA00022475"/>
    </source>
</evidence>
<evidence type="ECO:0000256" key="3">
    <source>
        <dbReference type="ARBA" id="ARBA00022448"/>
    </source>
</evidence>
<comment type="similarity">
    <text evidence="2">Belongs to the ABC transporter superfamily.</text>
</comment>
<evidence type="ECO:0000256" key="9">
    <source>
        <dbReference type="ARBA" id="ARBA00023136"/>
    </source>
</evidence>
<evidence type="ECO:0000256" key="6">
    <source>
        <dbReference type="ARBA" id="ARBA00022741"/>
    </source>
</evidence>
<keyword evidence="6" id="KW-0547">Nucleotide-binding</keyword>
<dbReference type="Proteomes" id="UP000637695">
    <property type="component" value="Unassembled WGS sequence"/>
</dbReference>
<dbReference type="GO" id="GO:0005886">
    <property type="term" value="C:plasma membrane"/>
    <property type="evidence" value="ECO:0007669"/>
    <property type="project" value="UniProtKB-SubCell"/>
</dbReference>
<evidence type="ECO:0000256" key="1">
    <source>
        <dbReference type="ARBA" id="ARBA00004202"/>
    </source>
</evidence>
<keyword evidence="7 11" id="KW-0067">ATP-binding</keyword>
<dbReference type="SUPFAM" id="SSF52540">
    <property type="entry name" value="P-loop containing nucleoside triphosphate hydrolases"/>
    <property type="match status" value="1"/>
</dbReference>
<dbReference type="CDD" id="cd03257">
    <property type="entry name" value="ABC_NikE_OppD_transporters"/>
    <property type="match status" value="1"/>
</dbReference>
<dbReference type="InterPro" id="IPR050388">
    <property type="entry name" value="ABC_Ni/Peptide_Import"/>
</dbReference>
<keyword evidence="3" id="KW-0813">Transport</keyword>
<keyword evidence="5" id="KW-0997">Cell inner membrane</keyword>
<protein>
    <submittedName>
        <fullName evidence="11">Peptide ABC transporter ATP-binding protein</fullName>
    </submittedName>
</protein>
<keyword evidence="9" id="KW-0472">Membrane</keyword>
<evidence type="ECO:0000256" key="5">
    <source>
        <dbReference type="ARBA" id="ARBA00022519"/>
    </source>
</evidence>
<dbReference type="PANTHER" id="PTHR43297:SF14">
    <property type="entry name" value="ATPASE AAA-TYPE CORE DOMAIN-CONTAINING PROTEIN"/>
    <property type="match status" value="1"/>
</dbReference>
<evidence type="ECO:0000256" key="7">
    <source>
        <dbReference type="ARBA" id="ARBA00022840"/>
    </source>
</evidence>
<feature type="domain" description="ABC transporter" evidence="10">
    <location>
        <begin position="15"/>
        <end position="263"/>
    </location>
</feature>
<gene>
    <name evidence="11" type="ORF">GCM10010885_23660</name>
</gene>
<dbReference type="InterPro" id="IPR003439">
    <property type="entry name" value="ABC_transporter-like_ATP-bd"/>
</dbReference>